<dbReference type="GO" id="GO:0000049">
    <property type="term" value="F:tRNA binding"/>
    <property type="evidence" value="ECO:0007669"/>
    <property type="project" value="TreeGrafter"/>
</dbReference>
<dbReference type="InterPro" id="IPR027992">
    <property type="entry name" value="tRNA_bind_dom"/>
</dbReference>
<proteinExistence type="predicted"/>
<dbReference type="InterPro" id="IPR000182">
    <property type="entry name" value="GNAT_dom"/>
</dbReference>
<dbReference type="Pfam" id="PF13725">
    <property type="entry name" value="tRNA_bind_2"/>
    <property type="match status" value="1"/>
</dbReference>
<dbReference type="Pfam" id="PF13718">
    <property type="entry name" value="GNAT_acetyltr_2"/>
    <property type="match status" value="1"/>
</dbReference>
<dbReference type="GO" id="GO:0030686">
    <property type="term" value="C:90S preribosome"/>
    <property type="evidence" value="ECO:0007669"/>
    <property type="project" value="TreeGrafter"/>
</dbReference>
<evidence type="ECO:0000313" key="3">
    <source>
        <dbReference type="EMBL" id="CAF4297172.1"/>
    </source>
</evidence>
<feature type="domain" description="N-acetyltransferase" evidence="1">
    <location>
        <begin position="11"/>
        <end position="89"/>
    </location>
</feature>
<sequence length="351" mass="40908">PTADQVEIIDDDDLPLLKEELRPRQGLPPLLQKLSERRLTHAIDYLGVSYGLSSDLLKFWKKNQFLPIYLRQTASDLTGEYSCIMLKTIHAADQSPWLFSYYQDFRRRIISLFGYQFRMFTPGMVLNLIQQGVFPEIKEPFTASLIEQSFTDYDLRRLESYTRNLVDYHLILDLIPTLARLFYLNRLPIQLTVIQMALIAGIGLQYKTIEQLEKELNLPQSQLLALFNKLIKKIIDLINSTQETEIGKTFVNSLDAVNMQPLDKSLRQELNELGATIRNQQSEEIDRIMHDRQLSKYAVNGSEEMWKEELKSINDPGIISIPRTLNKRKDVEIESHFDVTKKKPKKKKNKF</sequence>
<dbReference type="GO" id="GO:1990883">
    <property type="term" value="F:18S rRNA cytidine N-acetyltransferase activity"/>
    <property type="evidence" value="ECO:0007669"/>
    <property type="project" value="TreeGrafter"/>
</dbReference>
<dbReference type="PANTHER" id="PTHR10925:SF5">
    <property type="entry name" value="RNA CYTIDINE ACETYLTRANSFERASE"/>
    <property type="match status" value="1"/>
</dbReference>
<dbReference type="Proteomes" id="UP000663868">
    <property type="component" value="Unassembled WGS sequence"/>
</dbReference>
<evidence type="ECO:0000259" key="2">
    <source>
        <dbReference type="Pfam" id="PF13725"/>
    </source>
</evidence>
<organism evidence="3 4">
    <name type="scientific">Adineta steineri</name>
    <dbReference type="NCBI Taxonomy" id="433720"/>
    <lineage>
        <taxon>Eukaryota</taxon>
        <taxon>Metazoa</taxon>
        <taxon>Spiralia</taxon>
        <taxon>Gnathifera</taxon>
        <taxon>Rotifera</taxon>
        <taxon>Eurotatoria</taxon>
        <taxon>Bdelloidea</taxon>
        <taxon>Adinetida</taxon>
        <taxon>Adinetidae</taxon>
        <taxon>Adineta</taxon>
    </lineage>
</organism>
<dbReference type="PANTHER" id="PTHR10925">
    <property type="entry name" value="N-ACETYLTRANSFERASE 10"/>
    <property type="match status" value="1"/>
</dbReference>
<evidence type="ECO:0000259" key="1">
    <source>
        <dbReference type="Pfam" id="PF13718"/>
    </source>
</evidence>
<accession>A0A820HM67</accession>
<gene>
    <name evidence="3" type="ORF">KXQ929_LOCUS45321</name>
</gene>
<protein>
    <submittedName>
        <fullName evidence="3">Uncharacterized protein</fullName>
    </submittedName>
</protein>
<name>A0A820HM67_9BILA</name>
<dbReference type="AlphaFoldDB" id="A0A820HM67"/>
<comment type="caution">
    <text evidence="3">The sequence shown here is derived from an EMBL/GenBank/DDBJ whole genome shotgun (WGS) entry which is preliminary data.</text>
</comment>
<dbReference type="Gene3D" id="3.40.630.30">
    <property type="match status" value="1"/>
</dbReference>
<evidence type="ECO:0000313" key="4">
    <source>
        <dbReference type="Proteomes" id="UP000663868"/>
    </source>
</evidence>
<dbReference type="EMBL" id="CAJOBB010013877">
    <property type="protein sequence ID" value="CAF4297172.1"/>
    <property type="molecule type" value="Genomic_DNA"/>
</dbReference>
<feature type="domain" description="Possible tRNA binding" evidence="2">
    <location>
        <begin position="97"/>
        <end position="309"/>
    </location>
</feature>
<dbReference type="GO" id="GO:0005730">
    <property type="term" value="C:nucleolus"/>
    <property type="evidence" value="ECO:0007669"/>
    <property type="project" value="TreeGrafter"/>
</dbReference>
<feature type="non-terminal residue" evidence="3">
    <location>
        <position position="1"/>
    </location>
</feature>
<dbReference type="GO" id="GO:1904812">
    <property type="term" value="P:rRNA acetylation involved in maturation of SSU-rRNA"/>
    <property type="evidence" value="ECO:0007669"/>
    <property type="project" value="TreeGrafter"/>
</dbReference>
<reference evidence="3" key="1">
    <citation type="submission" date="2021-02" db="EMBL/GenBank/DDBJ databases">
        <authorList>
            <person name="Nowell W R."/>
        </authorList>
    </citation>
    <scope>NUCLEOTIDE SEQUENCE</scope>
</reference>
<dbReference type="InterPro" id="IPR032672">
    <property type="entry name" value="TmcA/NAT10/Kre33"/>
</dbReference>